<dbReference type="GO" id="GO:0016020">
    <property type="term" value="C:membrane"/>
    <property type="evidence" value="ECO:0007669"/>
    <property type="project" value="InterPro"/>
</dbReference>
<dbReference type="InterPro" id="IPR008457">
    <property type="entry name" value="Cu-R_CopD_dom"/>
</dbReference>
<dbReference type="Pfam" id="PF05425">
    <property type="entry name" value="CopD"/>
    <property type="match status" value="1"/>
</dbReference>
<dbReference type="AlphaFoldDB" id="A0A8J7UVZ2"/>
<gene>
    <name evidence="3" type="ORF">NATSA_03210</name>
</gene>
<keyword evidence="1" id="KW-0812">Transmembrane</keyword>
<dbReference type="RefSeq" id="WP_246481681.1">
    <property type="nucleotide sequence ID" value="NZ_JAFIDN010000002.1"/>
</dbReference>
<evidence type="ECO:0000256" key="1">
    <source>
        <dbReference type="SAM" id="Phobius"/>
    </source>
</evidence>
<dbReference type="Proteomes" id="UP000673975">
    <property type="component" value="Unassembled WGS sequence"/>
</dbReference>
<evidence type="ECO:0000313" key="3">
    <source>
        <dbReference type="EMBL" id="MBP3191664.1"/>
    </source>
</evidence>
<proteinExistence type="predicted"/>
<sequence length="161" mass="18050">MYQWAVFFHVLIAMFWIGGMLFTVAVLVPATRRRLASQKGLLFTELGTRFSRLSWVLFPLLLLTGVLALLGRGYQLPHLLEAGFWLSGYGMLIGKKIVLFAFVLIVSGIHDFWLGPAAARLMDDAPDHPRTKRLRSASKWAGRINLLLGLVIVFLAVSLVR</sequence>
<protein>
    <submittedName>
        <fullName evidence="3">CopD family protein</fullName>
    </submittedName>
</protein>
<reference evidence="3" key="1">
    <citation type="submission" date="2021-02" db="EMBL/GenBank/DDBJ databases">
        <title>Natronogracilivirga saccharolytica gen. nov. sp. nov. a new anaerobic, haloalkiliphilic carbohydrate-fermenting bacterium from soda lake and proposing of Cyclonatronumiaceae fam. nov. in the phylum Balneolaeota.</title>
        <authorList>
            <person name="Zhilina T.N."/>
            <person name="Sorokin D.Y."/>
            <person name="Zavarzina D.G."/>
            <person name="Toshchakov S.V."/>
            <person name="Kublanov I.V."/>
        </authorList>
    </citation>
    <scope>NUCLEOTIDE SEQUENCE</scope>
    <source>
        <strain evidence="3">Z-1702</strain>
    </source>
</reference>
<comment type="caution">
    <text evidence="3">The sequence shown here is derived from an EMBL/GenBank/DDBJ whole genome shotgun (WGS) entry which is preliminary data.</text>
</comment>
<accession>A0A8J7UVZ2</accession>
<feature type="domain" description="Copper resistance protein D" evidence="2">
    <location>
        <begin position="48"/>
        <end position="159"/>
    </location>
</feature>
<feature type="transmembrane region" description="Helical" evidence="1">
    <location>
        <begin position="6"/>
        <end position="29"/>
    </location>
</feature>
<organism evidence="3 4">
    <name type="scientific">Natronogracilivirga saccharolytica</name>
    <dbReference type="NCBI Taxonomy" id="2812953"/>
    <lineage>
        <taxon>Bacteria</taxon>
        <taxon>Pseudomonadati</taxon>
        <taxon>Balneolota</taxon>
        <taxon>Balneolia</taxon>
        <taxon>Balneolales</taxon>
        <taxon>Cyclonatronaceae</taxon>
        <taxon>Natronogracilivirga</taxon>
    </lineage>
</organism>
<dbReference type="EMBL" id="JAFIDN010000002">
    <property type="protein sequence ID" value="MBP3191664.1"/>
    <property type="molecule type" value="Genomic_DNA"/>
</dbReference>
<name>A0A8J7UVZ2_9BACT</name>
<feature type="transmembrane region" description="Helical" evidence="1">
    <location>
        <begin position="140"/>
        <end position="160"/>
    </location>
</feature>
<feature type="transmembrane region" description="Helical" evidence="1">
    <location>
        <begin position="97"/>
        <end position="119"/>
    </location>
</feature>
<keyword evidence="1" id="KW-0472">Membrane</keyword>
<feature type="transmembrane region" description="Helical" evidence="1">
    <location>
        <begin position="50"/>
        <end position="70"/>
    </location>
</feature>
<keyword evidence="4" id="KW-1185">Reference proteome</keyword>
<evidence type="ECO:0000259" key="2">
    <source>
        <dbReference type="Pfam" id="PF05425"/>
    </source>
</evidence>
<evidence type="ECO:0000313" key="4">
    <source>
        <dbReference type="Proteomes" id="UP000673975"/>
    </source>
</evidence>
<keyword evidence="1" id="KW-1133">Transmembrane helix</keyword>